<dbReference type="PANTHER" id="PTHR23421">
    <property type="entry name" value="BETA-GALACTOSIDASE RELATED"/>
    <property type="match status" value="1"/>
</dbReference>
<evidence type="ECO:0000259" key="10">
    <source>
        <dbReference type="Pfam" id="PF21317"/>
    </source>
</evidence>
<evidence type="ECO:0000313" key="12">
    <source>
        <dbReference type="EMBL" id="VYT20584.1"/>
    </source>
</evidence>
<protein>
    <recommendedName>
        <fullName evidence="5">Beta-galactosidase</fullName>
        <ecNumber evidence="5">3.2.1.23</ecNumber>
    </recommendedName>
</protein>
<dbReference type="InterPro" id="IPR001944">
    <property type="entry name" value="Glycoside_Hdrlase_35"/>
</dbReference>
<dbReference type="InterPro" id="IPR048913">
    <property type="entry name" value="BetaGal_gal-bd"/>
</dbReference>
<dbReference type="Pfam" id="PF21317">
    <property type="entry name" value="BetaGal_ABD_1"/>
    <property type="match status" value="1"/>
</dbReference>
<dbReference type="InterPro" id="IPR008979">
    <property type="entry name" value="Galactose-bd-like_sf"/>
</dbReference>
<feature type="signal peptide" evidence="8">
    <location>
        <begin position="1"/>
        <end position="24"/>
    </location>
</feature>
<dbReference type="InterPro" id="IPR031330">
    <property type="entry name" value="Gly_Hdrlase_35_cat"/>
</dbReference>
<keyword evidence="3 5" id="KW-0326">Glycosidase</keyword>
<dbReference type="AlphaFoldDB" id="A0A6N2UR07"/>
<keyword evidence="8" id="KW-0732">Signal</keyword>
<accession>A0A6N2UR07</accession>
<evidence type="ECO:0000256" key="2">
    <source>
        <dbReference type="ARBA" id="ARBA00022801"/>
    </source>
</evidence>
<evidence type="ECO:0000256" key="7">
    <source>
        <dbReference type="SAM" id="MobiDB-lite"/>
    </source>
</evidence>
<proteinExistence type="inferred from homology"/>
<feature type="active site" description="Proton donor" evidence="4">
    <location>
        <position position="204"/>
    </location>
</feature>
<evidence type="ECO:0000256" key="1">
    <source>
        <dbReference type="ARBA" id="ARBA00009809"/>
    </source>
</evidence>
<dbReference type="GO" id="GO:0005975">
    <property type="term" value="P:carbohydrate metabolic process"/>
    <property type="evidence" value="ECO:0007669"/>
    <property type="project" value="InterPro"/>
</dbReference>
<keyword evidence="2 5" id="KW-0378">Hydrolase</keyword>
<evidence type="ECO:0000256" key="8">
    <source>
        <dbReference type="SAM" id="SignalP"/>
    </source>
</evidence>
<comment type="catalytic activity">
    <reaction evidence="5">
        <text>Hydrolysis of terminal non-reducing beta-D-galactose residues in beta-D-galactosides.</text>
        <dbReference type="EC" id="3.2.1.23"/>
    </reaction>
</comment>
<dbReference type="PROSITE" id="PS01182">
    <property type="entry name" value="GLYCOSYL_HYDROL_F35"/>
    <property type="match status" value="1"/>
</dbReference>
<dbReference type="GeneID" id="84024293"/>
<dbReference type="SUPFAM" id="SSF49785">
    <property type="entry name" value="Galactose-binding domain-like"/>
    <property type="match status" value="2"/>
</dbReference>
<dbReference type="PIRSF" id="PIRSF006336">
    <property type="entry name" value="B-gal"/>
    <property type="match status" value="1"/>
</dbReference>
<feature type="domain" description="Beta-galactosidase galactose-binding" evidence="11">
    <location>
        <begin position="551"/>
        <end position="606"/>
    </location>
</feature>
<dbReference type="Gene3D" id="3.20.20.80">
    <property type="entry name" value="Glycosidases"/>
    <property type="match status" value="1"/>
</dbReference>
<comment type="similarity">
    <text evidence="1 6">Belongs to the glycosyl hydrolase 35 family.</text>
</comment>
<dbReference type="InterPro" id="IPR017853">
    <property type="entry name" value="GH"/>
</dbReference>
<feature type="domain" description="Beta-galactosidase 1-like first all-beta" evidence="10">
    <location>
        <begin position="417"/>
        <end position="526"/>
    </location>
</feature>
<organism evidence="12">
    <name type="scientific">Akkermansia muciniphila</name>
    <dbReference type="NCBI Taxonomy" id="239935"/>
    <lineage>
        <taxon>Bacteria</taxon>
        <taxon>Pseudomonadati</taxon>
        <taxon>Verrucomicrobiota</taxon>
        <taxon>Verrucomicrobiia</taxon>
        <taxon>Verrucomicrobiales</taxon>
        <taxon>Akkermansiaceae</taxon>
        <taxon>Akkermansia</taxon>
    </lineage>
</organism>
<sequence length="643" mass="72310">MMKQYGFSWAAALMAAGVGALAWAGPGAVRNVQKPAPSGGAPAVFKFGGEGNQEFMLNGKPFQIRGAEMHPQRIPREYWRHRIRTARAMGLNTIAFYVFWNDHEQPDGSFDFKTGNRDLGEFLKICQEEGMWVLFRPGPYVCGEWDLGGLPHYLLKDPKAKLRTTEDAKFMKAQTRYLEAVARVAEPFLVKNGGPILMTQLENEYGSYQRKDRKYMEWLKAFWTRKGFGPFYTSDGAGEHFLKGVVLPGVAVGLDPGLNDGHWEVANKCNPGVPVFSSETYPGWLRHWGEGNWAPTPGIVNHVRWFMDKGRSFSLFVFHGGTNFGFTAGANNGGPGKYQPDLTSYDYGSPVDEQGRMNEYYAQMREIILEKLPPEAAVPEPPADIPAMEIPEFTPVVHAGLWENLPKPFRSKFPQPPYFEQWNQNQGIAVYSATVPAGPSETLEFANVNDYAQVYLNGEPVGTLDRRLGQKSVELPERKKPGTLEILVEAMGHINFHISMESDRKGLHGPVKLGTRELKNWTVRALPLKADSIVQAPKGKGPSRKREGAHFRAVVNIEEPQDTFLDMSRYAKGYVWVNGVNVGRYWNVGPQLRLYVPAPFLKKGENVIDVLDLHEKEPKPIRGMKERNKEPGKIDTKNLDNQW</sequence>
<dbReference type="Pfam" id="PF01301">
    <property type="entry name" value="Glyco_hydro_35"/>
    <property type="match status" value="1"/>
</dbReference>
<feature type="active site" description="Nucleophile" evidence="4">
    <location>
        <position position="279"/>
    </location>
</feature>
<evidence type="ECO:0000256" key="6">
    <source>
        <dbReference type="RuleBase" id="RU003679"/>
    </source>
</evidence>
<dbReference type="EMBL" id="CACRSS010000020">
    <property type="protein sequence ID" value="VYT20584.1"/>
    <property type="molecule type" value="Genomic_DNA"/>
</dbReference>
<evidence type="ECO:0000256" key="4">
    <source>
        <dbReference type="PIRSR" id="PIRSR006336-1"/>
    </source>
</evidence>
<dbReference type="EC" id="3.2.1.23" evidence="5"/>
<dbReference type="SUPFAM" id="SSF51445">
    <property type="entry name" value="(Trans)glycosidases"/>
    <property type="match status" value="1"/>
</dbReference>
<evidence type="ECO:0000259" key="9">
    <source>
        <dbReference type="Pfam" id="PF01301"/>
    </source>
</evidence>
<dbReference type="Pfam" id="PF21467">
    <property type="entry name" value="BetaGal_gal-bd"/>
    <property type="match status" value="1"/>
</dbReference>
<feature type="domain" description="Glycoside hydrolase 35 catalytic" evidence="9">
    <location>
        <begin position="54"/>
        <end position="368"/>
    </location>
</feature>
<dbReference type="InterPro" id="IPR026283">
    <property type="entry name" value="B-gal_1-like"/>
</dbReference>
<evidence type="ECO:0000256" key="3">
    <source>
        <dbReference type="ARBA" id="ARBA00023295"/>
    </source>
</evidence>
<dbReference type="InterPro" id="IPR019801">
    <property type="entry name" value="Glyco_hydro_35_CS"/>
</dbReference>
<dbReference type="InterPro" id="IPR048912">
    <property type="entry name" value="BetaGal1-like_ABD1"/>
</dbReference>
<feature type="region of interest" description="Disordered" evidence="7">
    <location>
        <begin position="620"/>
        <end position="643"/>
    </location>
</feature>
<name>A0A6N2UR07_9BACT</name>
<dbReference type="Gene3D" id="2.60.120.260">
    <property type="entry name" value="Galactose-binding domain-like"/>
    <property type="match status" value="2"/>
</dbReference>
<feature type="chain" id="PRO_5027102997" description="Beta-galactosidase" evidence="8">
    <location>
        <begin position="25"/>
        <end position="643"/>
    </location>
</feature>
<reference evidence="12" key="1">
    <citation type="submission" date="2019-11" db="EMBL/GenBank/DDBJ databases">
        <authorList>
            <person name="Feng L."/>
        </authorList>
    </citation>
    <scope>NUCLEOTIDE SEQUENCE</scope>
    <source>
        <strain evidence="12">AMuciniphilaLFYP55</strain>
    </source>
</reference>
<evidence type="ECO:0000259" key="11">
    <source>
        <dbReference type="Pfam" id="PF21467"/>
    </source>
</evidence>
<evidence type="ECO:0000256" key="5">
    <source>
        <dbReference type="RuleBase" id="RU000675"/>
    </source>
</evidence>
<dbReference type="PRINTS" id="PR00742">
    <property type="entry name" value="GLHYDRLASE35"/>
</dbReference>
<dbReference type="RefSeq" id="WP_205597360.1">
    <property type="nucleotide sequence ID" value="NZ_CACRSS010000020.1"/>
</dbReference>
<gene>
    <name evidence="12" type="primary">bga_2</name>
    <name evidence="12" type="ORF">AMLFYP55_01069</name>
</gene>
<dbReference type="GO" id="GO:0004565">
    <property type="term" value="F:beta-galactosidase activity"/>
    <property type="evidence" value="ECO:0007669"/>
    <property type="project" value="UniProtKB-EC"/>
</dbReference>